<dbReference type="EMBL" id="CP010897">
    <property type="protein sequence ID" value="AJP57813.1"/>
    <property type="molecule type" value="Genomic_DNA"/>
</dbReference>
<protein>
    <submittedName>
        <fullName evidence="1">Uncharacterized protein</fullName>
    </submittedName>
</protein>
<evidence type="ECO:0000313" key="2">
    <source>
        <dbReference type="Proteomes" id="UP000035085"/>
    </source>
</evidence>
<name>A0ABN4FZA6_9BURK</name>
<proteinExistence type="predicted"/>
<dbReference type="Proteomes" id="UP000035085">
    <property type="component" value="Chromosome"/>
</dbReference>
<evidence type="ECO:0000313" key="1">
    <source>
        <dbReference type="EMBL" id="AJP57813.1"/>
    </source>
</evidence>
<reference evidence="2" key="1">
    <citation type="submission" date="2015-02" db="EMBL/GenBank/DDBJ databases">
        <title>Complete Genome Sequencing of Pandoraea vervacti NS15 sp. nov.</title>
        <authorList>
            <person name="Chan K.-G."/>
        </authorList>
    </citation>
    <scope>NUCLEOTIDE SEQUENCE [LARGE SCALE GENOMIC DNA]</scope>
    <source>
        <strain evidence="2">NS15</strain>
    </source>
</reference>
<accession>A0ABN4FZA6</accession>
<sequence>MTRRKKTVAAYRAMDGVRSGQMPEVPGRAHRAKIGSFPEIVVGAGVGRARIDEMAGGICDAFAEAILGA</sequence>
<organism evidence="1 2">
    <name type="scientific">Pandoraea vervacti</name>
    <dbReference type="NCBI Taxonomy" id="656178"/>
    <lineage>
        <taxon>Bacteria</taxon>
        <taxon>Pseudomonadati</taxon>
        <taxon>Pseudomonadota</taxon>
        <taxon>Betaproteobacteria</taxon>
        <taxon>Burkholderiales</taxon>
        <taxon>Burkholderiaceae</taxon>
        <taxon>Pandoraea</taxon>
    </lineage>
</organism>
<gene>
    <name evidence="1" type="ORF">UC34_14140</name>
</gene>
<keyword evidence="2" id="KW-1185">Reference proteome</keyword>